<proteinExistence type="predicted"/>
<sequence length="179" mass="17474">MAVGVALCGAGALWLSAVGADSGYGAVLPGSLVLGAGVGVTLSAPSAAGLRALDSAYSGEASGIINVVRYVTAALVVSAGTLVFLGRGAGRLGAVLLDSGVARPDTATADRLLSGAALPTGGAAGSATAEAFRRATAAGLAHGFASVMFRLGVISLGAIPLWLWLMPAERSRRTPAGTR</sequence>
<feature type="transmembrane region" description="Helical" evidence="1">
    <location>
        <begin position="30"/>
        <end position="50"/>
    </location>
</feature>
<feature type="transmembrane region" description="Helical" evidence="1">
    <location>
        <begin position="147"/>
        <end position="165"/>
    </location>
</feature>
<gene>
    <name evidence="2" type="ORF">OG327_03365</name>
</gene>
<organism evidence="2">
    <name type="scientific">Streptomyces sp. NBC_00049</name>
    <dbReference type="NCBI Taxonomy" id="2903617"/>
    <lineage>
        <taxon>Bacteria</taxon>
        <taxon>Bacillati</taxon>
        <taxon>Actinomycetota</taxon>
        <taxon>Actinomycetes</taxon>
        <taxon>Kitasatosporales</taxon>
        <taxon>Streptomycetaceae</taxon>
        <taxon>Streptomyces</taxon>
    </lineage>
</organism>
<dbReference type="AlphaFoldDB" id="A0AAU2JJA0"/>
<reference evidence="2" key="1">
    <citation type="submission" date="2022-10" db="EMBL/GenBank/DDBJ databases">
        <title>The complete genomes of actinobacterial strains from the NBC collection.</title>
        <authorList>
            <person name="Joergensen T.S."/>
            <person name="Alvarez Arevalo M."/>
            <person name="Sterndorff E.B."/>
            <person name="Faurdal D."/>
            <person name="Vuksanovic O."/>
            <person name="Mourched A.-S."/>
            <person name="Charusanti P."/>
            <person name="Shaw S."/>
            <person name="Blin K."/>
            <person name="Weber T."/>
        </authorList>
    </citation>
    <scope>NUCLEOTIDE SEQUENCE</scope>
    <source>
        <strain evidence="2">NBC_00049</strain>
    </source>
</reference>
<dbReference type="EMBL" id="CP108264">
    <property type="protein sequence ID" value="WTU72448.1"/>
    <property type="molecule type" value="Genomic_DNA"/>
</dbReference>
<keyword evidence="1" id="KW-0472">Membrane</keyword>
<accession>A0AAU2JJA0</accession>
<name>A0AAU2JJA0_9ACTN</name>
<evidence type="ECO:0008006" key="3">
    <source>
        <dbReference type="Google" id="ProtNLM"/>
    </source>
</evidence>
<evidence type="ECO:0000256" key="1">
    <source>
        <dbReference type="SAM" id="Phobius"/>
    </source>
</evidence>
<protein>
    <recommendedName>
        <fullName evidence="3">MFS transporter</fullName>
    </recommendedName>
</protein>
<keyword evidence="1" id="KW-1133">Transmembrane helix</keyword>
<keyword evidence="1" id="KW-0812">Transmembrane</keyword>
<evidence type="ECO:0000313" key="2">
    <source>
        <dbReference type="EMBL" id="WTU72448.1"/>
    </source>
</evidence>
<feature type="transmembrane region" description="Helical" evidence="1">
    <location>
        <begin position="70"/>
        <end position="89"/>
    </location>
</feature>